<dbReference type="EnsemblPlants" id="Pp3c1_16690V3.1">
    <property type="protein sequence ID" value="PAC:32968491.CDS.1"/>
    <property type="gene ID" value="Pp3c1_16690"/>
</dbReference>
<evidence type="ECO:0000313" key="8">
    <source>
        <dbReference type="EMBL" id="PNR62322.1"/>
    </source>
</evidence>
<reference evidence="8 10" key="1">
    <citation type="journal article" date="2008" name="Science">
        <title>The Physcomitrella genome reveals evolutionary insights into the conquest of land by plants.</title>
        <authorList>
            <person name="Rensing S."/>
            <person name="Lang D."/>
            <person name="Zimmer A."/>
            <person name="Terry A."/>
            <person name="Salamov A."/>
            <person name="Shapiro H."/>
            <person name="Nishiyama T."/>
            <person name="Perroud P.-F."/>
            <person name="Lindquist E."/>
            <person name="Kamisugi Y."/>
            <person name="Tanahashi T."/>
            <person name="Sakakibara K."/>
            <person name="Fujita T."/>
            <person name="Oishi K."/>
            <person name="Shin-I T."/>
            <person name="Kuroki Y."/>
            <person name="Toyoda A."/>
            <person name="Suzuki Y."/>
            <person name="Hashimoto A."/>
            <person name="Yamaguchi K."/>
            <person name="Sugano A."/>
            <person name="Kohara Y."/>
            <person name="Fujiyama A."/>
            <person name="Anterola A."/>
            <person name="Aoki S."/>
            <person name="Ashton N."/>
            <person name="Barbazuk W.B."/>
            <person name="Barker E."/>
            <person name="Bennetzen J."/>
            <person name="Bezanilla M."/>
            <person name="Blankenship R."/>
            <person name="Cho S.H."/>
            <person name="Dutcher S."/>
            <person name="Estelle M."/>
            <person name="Fawcett J.A."/>
            <person name="Gundlach H."/>
            <person name="Hanada K."/>
            <person name="Heyl A."/>
            <person name="Hicks K.A."/>
            <person name="Hugh J."/>
            <person name="Lohr M."/>
            <person name="Mayer K."/>
            <person name="Melkozernov A."/>
            <person name="Murata T."/>
            <person name="Nelson D."/>
            <person name="Pils B."/>
            <person name="Prigge M."/>
            <person name="Reiss B."/>
            <person name="Renner T."/>
            <person name="Rombauts S."/>
            <person name="Rushton P."/>
            <person name="Sanderfoot A."/>
            <person name="Schween G."/>
            <person name="Shiu S.-H."/>
            <person name="Stueber K."/>
            <person name="Theodoulou F.L."/>
            <person name="Tu H."/>
            <person name="Van de Peer Y."/>
            <person name="Verrier P.J."/>
            <person name="Waters E."/>
            <person name="Wood A."/>
            <person name="Yang L."/>
            <person name="Cove D."/>
            <person name="Cuming A."/>
            <person name="Hasebe M."/>
            <person name="Lucas S."/>
            <person name="Mishler D.B."/>
            <person name="Reski R."/>
            <person name="Grigoriev I."/>
            <person name="Quatrano R.S."/>
            <person name="Boore J.L."/>
        </authorList>
    </citation>
    <scope>NUCLEOTIDE SEQUENCE [LARGE SCALE GENOMIC DNA]</scope>
    <source>
        <strain evidence="9 10">cv. Gransden 2004</strain>
    </source>
</reference>
<evidence type="ECO:0000256" key="7">
    <source>
        <dbReference type="SAM" id="Coils"/>
    </source>
</evidence>
<dbReference type="AlphaFoldDB" id="A9SBM1"/>
<dbReference type="InterPro" id="IPR037212">
    <property type="entry name" value="Med7/Med21-like"/>
</dbReference>
<dbReference type="OMA" id="TDNCINF"/>
<sequence>MDIIAQLQEHASAIAYIAFNAAGTIQRDAPPSQLAQDYPKPTGITTEALEQPKEMATAFVQAVQRFDALVSALPDIQGGEEAQLKRIAELEAENEAFGQELQRELEAADSELNQIQELFDMATDNWLQMKPP</sequence>
<dbReference type="PaxDb" id="3218-PP1S63_81V6.1"/>
<dbReference type="EnsemblPlants" id="Pp3c1_16690V3.3">
    <property type="protein sequence ID" value="PAC:32968493.CDS.1"/>
    <property type="gene ID" value="Pp3c1_16690"/>
</dbReference>
<dbReference type="Pfam" id="PF11221">
    <property type="entry name" value="Med21"/>
    <property type="match status" value="1"/>
</dbReference>
<keyword evidence="7" id="KW-0175">Coiled coil</keyword>
<comment type="subcellular location">
    <subcellularLocation>
        <location evidence="1 6">Nucleus</location>
    </subcellularLocation>
</comment>
<dbReference type="eggNOG" id="KOG1510">
    <property type="taxonomic scope" value="Eukaryota"/>
</dbReference>
<dbReference type="RefSeq" id="XP_024383931.1">
    <property type="nucleotide sequence ID" value="XM_024528163.2"/>
</dbReference>
<dbReference type="GeneID" id="112286356"/>
<comment type="similarity">
    <text evidence="6">Belongs to the Mediator complex subunit 21 family.</text>
</comment>
<organism evidence="8">
    <name type="scientific">Physcomitrium patens</name>
    <name type="common">Spreading-leaved earth moss</name>
    <name type="synonym">Physcomitrella patens</name>
    <dbReference type="NCBI Taxonomy" id="3218"/>
    <lineage>
        <taxon>Eukaryota</taxon>
        <taxon>Viridiplantae</taxon>
        <taxon>Streptophyta</taxon>
        <taxon>Embryophyta</taxon>
        <taxon>Bryophyta</taxon>
        <taxon>Bryophytina</taxon>
        <taxon>Bryopsida</taxon>
        <taxon>Funariidae</taxon>
        <taxon>Funariales</taxon>
        <taxon>Funariaceae</taxon>
        <taxon>Physcomitrium</taxon>
    </lineage>
</organism>
<dbReference type="HOGENOM" id="CLU_113074_0_0_1"/>
<dbReference type="STRING" id="3218.A9SBM1"/>
<evidence type="ECO:0000256" key="1">
    <source>
        <dbReference type="ARBA" id="ARBA00004123"/>
    </source>
</evidence>
<dbReference type="Gramene" id="Pp3c1_16690V3.1">
    <property type="protein sequence ID" value="PAC:32968491.CDS.1"/>
    <property type="gene ID" value="Pp3c1_16690"/>
</dbReference>
<evidence type="ECO:0000256" key="2">
    <source>
        <dbReference type="ARBA" id="ARBA00023015"/>
    </source>
</evidence>
<dbReference type="PANTHER" id="PTHR13381:SF0">
    <property type="entry name" value="MEDIATOR OF RNA POLYMERASE II TRANSCRIPTION SUBUNIT 21"/>
    <property type="match status" value="1"/>
</dbReference>
<evidence type="ECO:0000256" key="6">
    <source>
        <dbReference type="RuleBase" id="RU366036"/>
    </source>
</evidence>
<evidence type="ECO:0000313" key="10">
    <source>
        <dbReference type="Proteomes" id="UP000006727"/>
    </source>
</evidence>
<keyword evidence="4 6" id="KW-0804">Transcription</keyword>
<dbReference type="InterPro" id="IPR021384">
    <property type="entry name" value="Mediator_Med21"/>
</dbReference>
<dbReference type="KEGG" id="ppp:112286356"/>
<keyword evidence="5 6" id="KW-0539">Nucleus</keyword>
<dbReference type="FunCoup" id="A9SBM1">
    <property type="interactions" value="2706"/>
</dbReference>
<dbReference type="EnsemblPlants" id="Pp3c1_16690V3.2">
    <property type="protein sequence ID" value="PAC:32968492.CDS.1"/>
    <property type="gene ID" value="Pp3c1_16690"/>
</dbReference>
<reference evidence="8 10" key="2">
    <citation type="journal article" date="2018" name="Plant J.">
        <title>The Physcomitrella patens chromosome-scale assembly reveals moss genome structure and evolution.</title>
        <authorList>
            <person name="Lang D."/>
            <person name="Ullrich K.K."/>
            <person name="Murat F."/>
            <person name="Fuchs J."/>
            <person name="Jenkins J."/>
            <person name="Haas F.B."/>
            <person name="Piednoel M."/>
            <person name="Gundlach H."/>
            <person name="Van Bel M."/>
            <person name="Meyberg R."/>
            <person name="Vives C."/>
            <person name="Morata J."/>
            <person name="Symeonidi A."/>
            <person name="Hiss M."/>
            <person name="Muchero W."/>
            <person name="Kamisugi Y."/>
            <person name="Saleh O."/>
            <person name="Blanc G."/>
            <person name="Decker E.L."/>
            <person name="van Gessel N."/>
            <person name="Grimwood J."/>
            <person name="Hayes R.D."/>
            <person name="Graham S.W."/>
            <person name="Gunter L.E."/>
            <person name="McDaniel S.F."/>
            <person name="Hoernstein S.N.W."/>
            <person name="Larsson A."/>
            <person name="Li F.W."/>
            <person name="Perroud P.F."/>
            <person name="Phillips J."/>
            <person name="Ranjan P."/>
            <person name="Rokshar D.S."/>
            <person name="Rothfels C.J."/>
            <person name="Schneider L."/>
            <person name="Shu S."/>
            <person name="Stevenson D.W."/>
            <person name="Thummler F."/>
            <person name="Tillich M."/>
            <person name="Villarreal Aguilar J.C."/>
            <person name="Widiez T."/>
            <person name="Wong G.K."/>
            <person name="Wymore A."/>
            <person name="Zhang Y."/>
            <person name="Zimmer A.D."/>
            <person name="Quatrano R.S."/>
            <person name="Mayer K.F.X."/>
            <person name="Goodstein D."/>
            <person name="Casacuberta J.M."/>
            <person name="Vandepoele K."/>
            <person name="Reski R."/>
            <person name="Cuming A.C."/>
            <person name="Tuskan G.A."/>
            <person name="Maumus F."/>
            <person name="Salse J."/>
            <person name="Schmutz J."/>
            <person name="Rensing S.A."/>
        </authorList>
    </citation>
    <scope>NUCLEOTIDE SEQUENCE [LARGE SCALE GENOMIC DNA]</scope>
    <source>
        <strain evidence="9 10">cv. Gransden 2004</strain>
    </source>
</reference>
<dbReference type="GO" id="GO:0016592">
    <property type="term" value="C:mediator complex"/>
    <property type="evidence" value="ECO:0000318"/>
    <property type="project" value="GO_Central"/>
</dbReference>
<keyword evidence="2 6" id="KW-0805">Transcription regulation</keyword>
<dbReference type="EMBL" id="ABEU02000001">
    <property type="protein sequence ID" value="PNR62322.1"/>
    <property type="molecule type" value="Genomic_DNA"/>
</dbReference>
<protein>
    <recommendedName>
        <fullName evidence="6">Mediator of RNA polymerase II transcription subunit 21</fullName>
    </recommendedName>
</protein>
<keyword evidence="10" id="KW-1185">Reference proteome</keyword>
<comment type="function">
    <text evidence="6">Component of the Mediator complex, a coactivator involved in the regulated transcription of nearly all RNA polymerase II-dependent genes. Mediator functions as a bridge to convey information from gene-specific regulatory proteins to the basal RNA polymerase II transcription machinery. Mediator is recruited to promoters by direct interactions with regulatory proteins and serves as a scaffold for the assembly of a functional preinitiation complex with RNA polymerase II and the general transcription factors.</text>
</comment>
<dbReference type="GO" id="GO:0006357">
    <property type="term" value="P:regulation of transcription by RNA polymerase II"/>
    <property type="evidence" value="ECO:0000318"/>
    <property type="project" value="GO_Central"/>
</dbReference>
<dbReference type="Gramene" id="Pp3c1_16690V3.2">
    <property type="protein sequence ID" value="PAC:32968492.CDS.1"/>
    <property type="gene ID" value="Pp3c1_16690"/>
</dbReference>
<dbReference type="Gene3D" id="6.10.280.10">
    <property type="entry name" value="Mediator complex, subunit Med21"/>
    <property type="match status" value="1"/>
</dbReference>
<dbReference type="OrthoDB" id="526653at2759"/>
<gene>
    <name evidence="9" type="primary">LOC112286356</name>
    <name evidence="8" type="ORF">PHYPA_000746</name>
</gene>
<evidence type="ECO:0000256" key="3">
    <source>
        <dbReference type="ARBA" id="ARBA00023159"/>
    </source>
</evidence>
<dbReference type="Proteomes" id="UP000006727">
    <property type="component" value="Chromosome 1"/>
</dbReference>
<evidence type="ECO:0000256" key="4">
    <source>
        <dbReference type="ARBA" id="ARBA00023163"/>
    </source>
</evidence>
<comment type="subunit">
    <text evidence="6">Component of the Mediator complex.</text>
</comment>
<dbReference type="GO" id="GO:0003712">
    <property type="term" value="F:transcription coregulator activity"/>
    <property type="evidence" value="ECO:0000318"/>
    <property type="project" value="GO_Central"/>
</dbReference>
<dbReference type="PANTHER" id="PTHR13381">
    <property type="entry name" value="RNA POLYMERASE II HOLOENZYME COMPONENT SRB7"/>
    <property type="match status" value="1"/>
</dbReference>
<proteinExistence type="inferred from homology"/>
<keyword evidence="3 6" id="KW-0010">Activator</keyword>
<name>A9SBM1_PHYPA</name>
<feature type="coiled-coil region" evidence="7">
    <location>
        <begin position="80"/>
        <end position="125"/>
    </location>
</feature>
<dbReference type="Gramene" id="Pp3c1_16690V3.3">
    <property type="protein sequence ID" value="PAC:32968493.CDS.1"/>
    <property type="gene ID" value="Pp3c1_16690"/>
</dbReference>
<accession>A9SBM1</accession>
<dbReference type="SUPFAM" id="SSF140718">
    <property type="entry name" value="Mediator hinge subcomplex-like"/>
    <property type="match status" value="1"/>
</dbReference>
<reference evidence="9" key="3">
    <citation type="submission" date="2020-12" db="UniProtKB">
        <authorList>
            <consortium name="EnsemblPlants"/>
        </authorList>
    </citation>
    <scope>IDENTIFICATION</scope>
</reference>
<evidence type="ECO:0000256" key="5">
    <source>
        <dbReference type="ARBA" id="ARBA00023242"/>
    </source>
</evidence>
<evidence type="ECO:0000313" key="9">
    <source>
        <dbReference type="EnsemblPlants" id="PAC:32968491.CDS.1"/>
    </source>
</evidence>